<sequence length="326" mass="34145">MKVHAHTLVDTRTEWQIEPGDSDAHPGVGSLWIEGLIKTIPSPDLFALLMTALVGIRTPQQLQLPYPISPELVAPLKQLFKHSFEIGPIGEKPVSARGRQVTAVLIRDEIDVLWAESVFDDDVVRVAVGHDALALGRISTNHALITNAGMIARRLDSASSIGELAAIVAMAPVYDIAHLIAFTTREEFGGVDGEKFGRAASLAGVHVVTPFSVMSADQAIGLAQACGLPVLPLYRSAFRRALAGRGVTGAAIGPLLAPLVPMAPAVPSVAAGLARFPSPATGPGAAVDLEATRAMALKCWDNAALPQSVRDAARASMTFLLGGGRA</sequence>
<proteinExistence type="predicted"/>
<evidence type="ECO:0000313" key="1">
    <source>
        <dbReference type="EMBL" id="MBI4921061.1"/>
    </source>
</evidence>
<dbReference type="AlphaFoldDB" id="A0A933L065"/>
<gene>
    <name evidence="1" type="ORF">HY834_04880</name>
</gene>
<dbReference type="EMBL" id="JACRAF010000016">
    <property type="protein sequence ID" value="MBI4921061.1"/>
    <property type="molecule type" value="Genomic_DNA"/>
</dbReference>
<name>A0A933L065_9HYPH</name>
<dbReference type="Proteomes" id="UP000782610">
    <property type="component" value="Unassembled WGS sequence"/>
</dbReference>
<accession>A0A933L065</accession>
<reference evidence="1" key="1">
    <citation type="submission" date="2020-07" db="EMBL/GenBank/DDBJ databases">
        <title>Huge and variable diversity of episymbiotic CPR bacteria and DPANN archaea in groundwater ecosystems.</title>
        <authorList>
            <person name="He C.Y."/>
            <person name="Keren R."/>
            <person name="Whittaker M."/>
            <person name="Farag I.F."/>
            <person name="Doudna J."/>
            <person name="Cate J.H.D."/>
            <person name="Banfield J.F."/>
        </authorList>
    </citation>
    <scope>NUCLEOTIDE SEQUENCE</scope>
    <source>
        <strain evidence="1">NC_groundwater_1586_Pr3_B-0.1um_66_15</strain>
    </source>
</reference>
<comment type="caution">
    <text evidence="1">The sequence shown here is derived from an EMBL/GenBank/DDBJ whole genome shotgun (WGS) entry which is preliminary data.</text>
</comment>
<evidence type="ECO:0000313" key="2">
    <source>
        <dbReference type="Proteomes" id="UP000782610"/>
    </source>
</evidence>
<protein>
    <submittedName>
        <fullName evidence="1">Uncharacterized protein</fullName>
    </submittedName>
</protein>
<organism evidence="1 2">
    <name type="scientific">Devosia nanyangense</name>
    <dbReference type="NCBI Taxonomy" id="1228055"/>
    <lineage>
        <taxon>Bacteria</taxon>
        <taxon>Pseudomonadati</taxon>
        <taxon>Pseudomonadota</taxon>
        <taxon>Alphaproteobacteria</taxon>
        <taxon>Hyphomicrobiales</taxon>
        <taxon>Devosiaceae</taxon>
        <taxon>Devosia</taxon>
    </lineage>
</organism>